<dbReference type="EMBL" id="BLLK01000020">
    <property type="protein sequence ID" value="GFH44653.1"/>
    <property type="molecule type" value="Genomic_DNA"/>
</dbReference>
<dbReference type="AlphaFoldDB" id="A0AAD3CFG5"/>
<sequence>MYRASRVLLNLKGRYSSMMDLGGVQSAASNTKIDMSKNNKIRAVALDFHLLTRNIDAHRKDKGLSISKNQQKKEEQKIGDVKPRTNVVNNIANLLGVKLGGDMQKNKRKDEDDDDLSLLLGKRNNESNKKDEKANENKTESNPFNSDIRAKYAKKLRDKVDGGLAGVELANSKKDEILKMGDAKGHLVARKIAAAETVSKSGSKWLATTGSGTLLSFLHMRSMKIALLPPPKALSLEEKDKVLQDMESLQRQLPNIKIDFLLAGETESEQVSLKLLNKLTKQSDIDPIATLVVSDQDAYLRTARDEGYYTCRVRPKNAPRGNITTNFTTENVSEVQDVVNELVGISFNTVFSS</sequence>
<keyword evidence="3" id="KW-1185">Reference proteome</keyword>
<reference evidence="2 3" key="1">
    <citation type="journal article" date="2021" name="Sci. Rep.">
        <title>The genome of the diatom Chaetoceros tenuissimus carries an ancient integrated fragment of an extant virus.</title>
        <authorList>
            <person name="Hongo Y."/>
            <person name="Kimura K."/>
            <person name="Takaki Y."/>
            <person name="Yoshida Y."/>
            <person name="Baba S."/>
            <person name="Kobayashi G."/>
            <person name="Nagasaki K."/>
            <person name="Hano T."/>
            <person name="Tomaru Y."/>
        </authorList>
    </citation>
    <scope>NUCLEOTIDE SEQUENCE [LARGE SCALE GENOMIC DNA]</scope>
    <source>
        <strain evidence="2 3">NIES-3715</strain>
    </source>
</reference>
<proteinExistence type="predicted"/>
<protein>
    <submittedName>
        <fullName evidence="2">Uncharacterized protein</fullName>
    </submittedName>
</protein>
<evidence type="ECO:0000313" key="3">
    <source>
        <dbReference type="Proteomes" id="UP001054902"/>
    </source>
</evidence>
<name>A0AAD3CFG5_9STRA</name>
<accession>A0AAD3CFG5</accession>
<evidence type="ECO:0000313" key="2">
    <source>
        <dbReference type="EMBL" id="GFH44653.1"/>
    </source>
</evidence>
<gene>
    <name evidence="2" type="ORF">CTEN210_01127</name>
</gene>
<feature type="region of interest" description="Disordered" evidence="1">
    <location>
        <begin position="103"/>
        <end position="146"/>
    </location>
</feature>
<evidence type="ECO:0000256" key="1">
    <source>
        <dbReference type="SAM" id="MobiDB-lite"/>
    </source>
</evidence>
<organism evidence="2 3">
    <name type="scientific">Chaetoceros tenuissimus</name>
    <dbReference type="NCBI Taxonomy" id="426638"/>
    <lineage>
        <taxon>Eukaryota</taxon>
        <taxon>Sar</taxon>
        <taxon>Stramenopiles</taxon>
        <taxon>Ochrophyta</taxon>
        <taxon>Bacillariophyta</taxon>
        <taxon>Coscinodiscophyceae</taxon>
        <taxon>Chaetocerotophycidae</taxon>
        <taxon>Chaetocerotales</taxon>
        <taxon>Chaetocerotaceae</taxon>
        <taxon>Chaetoceros</taxon>
    </lineage>
</organism>
<feature type="compositionally biased region" description="Basic and acidic residues" evidence="1">
    <location>
        <begin position="123"/>
        <end position="139"/>
    </location>
</feature>
<dbReference type="Proteomes" id="UP001054902">
    <property type="component" value="Unassembled WGS sequence"/>
</dbReference>
<comment type="caution">
    <text evidence="2">The sequence shown here is derived from an EMBL/GenBank/DDBJ whole genome shotgun (WGS) entry which is preliminary data.</text>
</comment>